<comment type="pathway">
    <text evidence="1">Mycotoxin biosynthesis.</text>
</comment>
<protein>
    <recommendedName>
        <fullName evidence="6">Cyclochlorotine biosynthesis protein O</fullName>
    </recommendedName>
</protein>
<dbReference type="PANTHER" id="PTHR33365">
    <property type="entry name" value="YALI0B05434P"/>
    <property type="match status" value="1"/>
</dbReference>
<reference evidence="4 5" key="1">
    <citation type="submission" date="2017-05" db="EMBL/GenBank/DDBJ databases">
        <title>Draft genome sequence of Elsinoe australis.</title>
        <authorList>
            <person name="Cheng Q."/>
        </authorList>
    </citation>
    <scope>NUCLEOTIDE SEQUENCE [LARGE SCALE GENOMIC DNA]</scope>
    <source>
        <strain evidence="4 5">NL1</strain>
    </source>
</reference>
<dbReference type="EMBL" id="NHZQ01000447">
    <property type="protein sequence ID" value="PSK34020.1"/>
    <property type="molecule type" value="Genomic_DNA"/>
</dbReference>
<dbReference type="OrthoDB" id="3687641at2759"/>
<dbReference type="Proteomes" id="UP000243723">
    <property type="component" value="Unassembled WGS sequence"/>
</dbReference>
<dbReference type="STRING" id="40998.A0A2P7YDI8"/>
<evidence type="ECO:0000256" key="1">
    <source>
        <dbReference type="ARBA" id="ARBA00004685"/>
    </source>
</evidence>
<gene>
    <name evidence="4" type="ORF">B9Z65_8346</name>
</gene>
<keyword evidence="3" id="KW-1133">Transmembrane helix</keyword>
<organism evidence="4 5">
    <name type="scientific">Elsinoe australis</name>
    <dbReference type="NCBI Taxonomy" id="40998"/>
    <lineage>
        <taxon>Eukaryota</taxon>
        <taxon>Fungi</taxon>
        <taxon>Dikarya</taxon>
        <taxon>Ascomycota</taxon>
        <taxon>Pezizomycotina</taxon>
        <taxon>Dothideomycetes</taxon>
        <taxon>Dothideomycetidae</taxon>
        <taxon>Myriangiales</taxon>
        <taxon>Elsinoaceae</taxon>
        <taxon>Elsinoe</taxon>
    </lineage>
</organism>
<dbReference type="Pfam" id="PF11807">
    <property type="entry name" value="UstYa"/>
    <property type="match status" value="1"/>
</dbReference>
<keyword evidence="3" id="KW-0472">Membrane</keyword>
<comment type="caution">
    <text evidence="4">The sequence shown here is derived from an EMBL/GenBank/DDBJ whole genome shotgun (WGS) entry which is preliminary data.</text>
</comment>
<evidence type="ECO:0000256" key="2">
    <source>
        <dbReference type="ARBA" id="ARBA00035112"/>
    </source>
</evidence>
<dbReference type="InterPro" id="IPR021765">
    <property type="entry name" value="UstYa-like"/>
</dbReference>
<keyword evidence="3" id="KW-0812">Transmembrane</keyword>
<proteinExistence type="inferred from homology"/>
<feature type="transmembrane region" description="Helical" evidence="3">
    <location>
        <begin position="38"/>
        <end position="61"/>
    </location>
</feature>
<name>A0A2P7YDI8_9PEZI</name>
<evidence type="ECO:0000313" key="4">
    <source>
        <dbReference type="EMBL" id="PSK34020.1"/>
    </source>
</evidence>
<evidence type="ECO:0000313" key="5">
    <source>
        <dbReference type="Proteomes" id="UP000243723"/>
    </source>
</evidence>
<dbReference type="PANTHER" id="PTHR33365:SF4">
    <property type="entry name" value="CYCLOCHLOROTINE BIOSYNTHESIS PROTEIN O"/>
    <property type="match status" value="1"/>
</dbReference>
<sequence>MPQAHVSEDDSDNEQTSNLLGNHTSEAYLTSLTSKIYVLYPLLLLAFSCGISFTAIVLGLAPANGAVEYLDYDFNNMFSHKSEYRGLPTVGLEKRWQELWDYGETNIPKDKLHLLLTAEKAKKQWKTLPEEKGGGYAAALGVFHQLHCLDYIRWYTWGDYYERHNLTNPQKNSAVGNRMHVDHCIEELRKTLMCYGDTTPMLVEIDPSAPIGERSDFDSRHRCRNYEKIRSWMVDHLAVKWPSV</sequence>
<dbReference type="AlphaFoldDB" id="A0A2P7YDI8"/>
<evidence type="ECO:0000256" key="3">
    <source>
        <dbReference type="SAM" id="Phobius"/>
    </source>
</evidence>
<keyword evidence="5" id="KW-1185">Reference proteome</keyword>
<accession>A0A2P7YDI8</accession>
<comment type="similarity">
    <text evidence="2">Belongs to the ustYa family.</text>
</comment>
<dbReference type="GO" id="GO:0043386">
    <property type="term" value="P:mycotoxin biosynthetic process"/>
    <property type="evidence" value="ECO:0007669"/>
    <property type="project" value="InterPro"/>
</dbReference>
<evidence type="ECO:0008006" key="6">
    <source>
        <dbReference type="Google" id="ProtNLM"/>
    </source>
</evidence>